<evidence type="ECO:0000256" key="4">
    <source>
        <dbReference type="RuleBase" id="RU361235"/>
    </source>
</evidence>
<evidence type="ECO:0000313" key="8">
    <source>
        <dbReference type="Proteomes" id="UP000218334"/>
    </source>
</evidence>
<comment type="similarity">
    <text evidence="2">Belongs to the 'GDXG' lipolytic enzyme family.</text>
</comment>
<dbReference type="InterPro" id="IPR002018">
    <property type="entry name" value="CarbesteraseB"/>
</dbReference>
<feature type="domain" description="Carboxylesterase type B" evidence="6">
    <location>
        <begin position="62"/>
        <end position="546"/>
    </location>
</feature>
<dbReference type="InterPro" id="IPR050309">
    <property type="entry name" value="Type-B_Carboxylest/Lipase"/>
</dbReference>
<dbReference type="InterPro" id="IPR002168">
    <property type="entry name" value="Lipase_GDXG_HIS_AS"/>
</dbReference>
<dbReference type="PROSITE" id="PS00122">
    <property type="entry name" value="CARBOXYLESTERASE_B_1"/>
    <property type="match status" value="1"/>
</dbReference>
<keyword evidence="5" id="KW-0472">Membrane</keyword>
<evidence type="ECO:0000256" key="2">
    <source>
        <dbReference type="ARBA" id="ARBA00010515"/>
    </source>
</evidence>
<dbReference type="Proteomes" id="UP000218334">
    <property type="component" value="Unassembled WGS sequence"/>
</dbReference>
<dbReference type="EC" id="3.1.1.-" evidence="4"/>
<evidence type="ECO:0000256" key="1">
    <source>
        <dbReference type="ARBA" id="ARBA00005964"/>
    </source>
</evidence>
<keyword evidence="5" id="KW-1133">Transmembrane helix</keyword>
<dbReference type="PANTHER" id="PTHR11559">
    <property type="entry name" value="CARBOXYLESTERASE"/>
    <property type="match status" value="1"/>
</dbReference>
<sequence>MYICQKPSSLSAGQWFWDLVCIYSQGRRTKHPVLAPTVTMMLFPALLLTLVSVLQPCGAQSTPVIDLGYAKYRGTFDPAGSNNTQFLGIRFAAPPTGSLRWRAPRTPGFVAGIQNATAEPSGCLQAGTGRASSNPFPASKRDALAVANSEDCLFLNVYIPGQLDSRSSGRNLPIVVWIHGGGYVSGSASGFPGNDLVREAGGGVIAVVIQYRLGLFGFLAGESVKAHGTLNAGLLDQQFALQWIQKHIAKFGGDPAQVTIWGVSAGAGSVLQQVIANDGNTSPPLFRSAITSSSFLPSQYAYNDAVPEFLFNTVVSRANCTSAANSLTCLRNTDVDVLEQINTDLCISGFFGTFVFVPVVDGDFIKRRPTVALREGKVNGIALMSVTNTNEGGIFVNSSTAGTVQVPQYLTQLFPNLSAQNRDVAVTKYSSLGTPIEQVAAIMGETIFICPTYFLLRPFEGRAFKGQFAIPPANHGNDVSYYFPSTNANGVPAFNNPDFVKAFAESFLAFVATFDPNQTFEPTLLPDWNVYSFQRGHQAEMRFNKTEAGDAAVYLFTTPEDLLDRCSFWESVGPEIGQ</sequence>
<dbReference type="Gene3D" id="3.40.50.1820">
    <property type="entry name" value="alpha/beta hydrolase"/>
    <property type="match status" value="1"/>
</dbReference>
<dbReference type="InterPro" id="IPR029058">
    <property type="entry name" value="AB_hydrolase_fold"/>
</dbReference>
<dbReference type="AlphaFoldDB" id="A0A2H3C6Q0"/>
<dbReference type="InterPro" id="IPR019826">
    <property type="entry name" value="Carboxylesterase_B_AS"/>
</dbReference>
<evidence type="ECO:0000256" key="3">
    <source>
        <dbReference type="ARBA" id="ARBA00022801"/>
    </source>
</evidence>
<dbReference type="STRING" id="1076256.A0A2H3C6Q0"/>
<feature type="transmembrane region" description="Helical" evidence="5">
    <location>
        <begin position="33"/>
        <end position="54"/>
    </location>
</feature>
<organism evidence="7 8">
    <name type="scientific">Armillaria solidipes</name>
    <dbReference type="NCBI Taxonomy" id="1076256"/>
    <lineage>
        <taxon>Eukaryota</taxon>
        <taxon>Fungi</taxon>
        <taxon>Dikarya</taxon>
        <taxon>Basidiomycota</taxon>
        <taxon>Agaricomycotina</taxon>
        <taxon>Agaricomycetes</taxon>
        <taxon>Agaricomycetidae</taxon>
        <taxon>Agaricales</taxon>
        <taxon>Marasmiineae</taxon>
        <taxon>Physalacriaceae</taxon>
        <taxon>Armillaria</taxon>
    </lineage>
</organism>
<dbReference type="InterPro" id="IPR019819">
    <property type="entry name" value="Carboxylesterase_B_CS"/>
</dbReference>
<keyword evidence="5" id="KW-0812">Transmembrane</keyword>
<keyword evidence="3 4" id="KW-0378">Hydrolase</keyword>
<evidence type="ECO:0000259" key="6">
    <source>
        <dbReference type="Pfam" id="PF00135"/>
    </source>
</evidence>
<keyword evidence="8" id="KW-1185">Reference proteome</keyword>
<reference evidence="8" key="1">
    <citation type="journal article" date="2017" name="Nat. Ecol. Evol.">
        <title>Genome expansion and lineage-specific genetic innovations in the forest pathogenic fungi Armillaria.</title>
        <authorList>
            <person name="Sipos G."/>
            <person name="Prasanna A.N."/>
            <person name="Walter M.C."/>
            <person name="O'Connor E."/>
            <person name="Balint B."/>
            <person name="Krizsan K."/>
            <person name="Kiss B."/>
            <person name="Hess J."/>
            <person name="Varga T."/>
            <person name="Slot J."/>
            <person name="Riley R."/>
            <person name="Boka B."/>
            <person name="Rigling D."/>
            <person name="Barry K."/>
            <person name="Lee J."/>
            <person name="Mihaltcheva S."/>
            <person name="LaButti K."/>
            <person name="Lipzen A."/>
            <person name="Waldron R."/>
            <person name="Moloney N.M."/>
            <person name="Sperisen C."/>
            <person name="Kredics L."/>
            <person name="Vagvoelgyi C."/>
            <person name="Patrignani A."/>
            <person name="Fitzpatrick D."/>
            <person name="Nagy I."/>
            <person name="Doyle S."/>
            <person name="Anderson J.B."/>
            <person name="Grigoriev I.V."/>
            <person name="Gueldener U."/>
            <person name="Muensterkoetter M."/>
            <person name="Nagy L.G."/>
        </authorList>
    </citation>
    <scope>NUCLEOTIDE SEQUENCE [LARGE SCALE GENOMIC DNA]</scope>
    <source>
        <strain evidence="8">28-4</strain>
    </source>
</reference>
<dbReference type="PROSITE" id="PS01173">
    <property type="entry name" value="LIPASE_GDXG_HIS"/>
    <property type="match status" value="1"/>
</dbReference>
<accession>A0A2H3C6Q0</accession>
<dbReference type="EMBL" id="KZ293415">
    <property type="protein sequence ID" value="PBK78745.1"/>
    <property type="molecule type" value="Genomic_DNA"/>
</dbReference>
<protein>
    <recommendedName>
        <fullName evidence="4">Carboxylic ester hydrolase</fullName>
        <ecNumber evidence="4">3.1.1.-</ecNumber>
    </recommendedName>
</protein>
<gene>
    <name evidence="7" type="ORF">ARMSODRAFT_52534</name>
</gene>
<evidence type="ECO:0000256" key="5">
    <source>
        <dbReference type="SAM" id="Phobius"/>
    </source>
</evidence>
<evidence type="ECO:0000313" key="7">
    <source>
        <dbReference type="EMBL" id="PBK78745.1"/>
    </source>
</evidence>
<dbReference type="Pfam" id="PF00135">
    <property type="entry name" value="COesterase"/>
    <property type="match status" value="1"/>
</dbReference>
<name>A0A2H3C6Q0_9AGAR</name>
<dbReference type="SUPFAM" id="SSF53474">
    <property type="entry name" value="alpha/beta-Hydrolases"/>
    <property type="match status" value="1"/>
</dbReference>
<dbReference type="PROSITE" id="PS00941">
    <property type="entry name" value="CARBOXYLESTERASE_B_2"/>
    <property type="match status" value="1"/>
</dbReference>
<dbReference type="GO" id="GO:0016787">
    <property type="term" value="F:hydrolase activity"/>
    <property type="evidence" value="ECO:0007669"/>
    <property type="project" value="UniProtKB-KW"/>
</dbReference>
<comment type="similarity">
    <text evidence="1 4">Belongs to the type-B carboxylesterase/lipase family.</text>
</comment>
<proteinExistence type="inferred from homology"/>